<dbReference type="Pfam" id="PF00795">
    <property type="entry name" value="CN_hydrolase"/>
    <property type="match status" value="1"/>
</dbReference>
<dbReference type="Proteomes" id="UP000189452">
    <property type="component" value="Chromosome"/>
</dbReference>
<feature type="binding site" evidence="7">
    <location>
        <position position="268"/>
    </location>
    <ligand>
        <name>L-glutamine</name>
        <dbReference type="ChEBI" id="CHEBI:58359"/>
    </ligand>
</feature>
<dbReference type="Gene3D" id="3.40.50.620">
    <property type="entry name" value="HUPs"/>
    <property type="match status" value="1"/>
</dbReference>
<evidence type="ECO:0000313" key="24">
    <source>
        <dbReference type="Proteomes" id="UP000300237"/>
    </source>
</evidence>
<evidence type="ECO:0000313" key="20">
    <source>
        <dbReference type="Proteomes" id="UP000048289"/>
    </source>
</evidence>
<feature type="binding site" evidence="7">
    <location>
        <position position="262"/>
    </location>
    <ligand>
        <name>L-glutamine</name>
        <dbReference type="ChEBI" id="CHEBI:58359"/>
    </ligand>
</feature>
<feature type="active site" description="Nucleophile; for glutaminase activity" evidence="7">
    <location>
        <position position="235"/>
    </location>
</feature>
<evidence type="ECO:0000313" key="23">
    <source>
        <dbReference type="Proteomes" id="UP000189452"/>
    </source>
</evidence>
<comment type="catalytic activity">
    <reaction evidence="7 8">
        <text>deamido-NAD(+) + L-glutamine + ATP + H2O = L-glutamate + AMP + diphosphate + NAD(+) + H(+)</text>
        <dbReference type="Rhea" id="RHEA:24384"/>
        <dbReference type="ChEBI" id="CHEBI:15377"/>
        <dbReference type="ChEBI" id="CHEBI:15378"/>
        <dbReference type="ChEBI" id="CHEBI:29985"/>
        <dbReference type="ChEBI" id="CHEBI:30616"/>
        <dbReference type="ChEBI" id="CHEBI:33019"/>
        <dbReference type="ChEBI" id="CHEBI:57540"/>
        <dbReference type="ChEBI" id="CHEBI:58359"/>
        <dbReference type="ChEBI" id="CHEBI:58437"/>
        <dbReference type="ChEBI" id="CHEBI:456215"/>
        <dbReference type="EC" id="6.3.5.1"/>
    </reaction>
</comment>
<dbReference type="InterPro" id="IPR022310">
    <property type="entry name" value="NAD/GMP_synthase"/>
</dbReference>
<feature type="binding site" evidence="7">
    <location>
        <position position="544"/>
    </location>
    <ligand>
        <name>deamido-NAD(+)</name>
        <dbReference type="ChEBI" id="CHEBI:58437"/>
        <note>ligand shared between two neighboring subunits</note>
    </ligand>
</feature>
<evidence type="ECO:0000313" key="17">
    <source>
        <dbReference type="EMBL" id="VCU50727.1"/>
    </source>
</evidence>
<evidence type="ECO:0000256" key="3">
    <source>
        <dbReference type="ARBA" id="ARBA00022598"/>
    </source>
</evidence>
<feature type="active site" description="Proton acceptor; for glutaminase activity" evidence="7">
    <location>
        <position position="111"/>
    </location>
</feature>
<dbReference type="GO" id="GO:0003952">
    <property type="term" value="F:NAD+ synthase (glutamine-hydrolyzing) activity"/>
    <property type="evidence" value="ECO:0007669"/>
    <property type="project" value="UniProtKB-UniRule"/>
</dbReference>
<feature type="binding site" evidence="7">
    <location>
        <begin position="425"/>
        <end position="432"/>
    </location>
    <ligand>
        <name>ATP</name>
        <dbReference type="ChEBI" id="CHEBI:30616"/>
    </ligand>
</feature>
<evidence type="ECO:0000313" key="15">
    <source>
        <dbReference type="EMBL" id="COW00061.1"/>
    </source>
</evidence>
<keyword evidence="3 7" id="KW-0436">Ligase</keyword>
<dbReference type="GO" id="GO:0008795">
    <property type="term" value="F:NAD+ synthase activity"/>
    <property type="evidence" value="ECO:0007669"/>
    <property type="project" value="UniProtKB-UniRule"/>
</dbReference>
<dbReference type="EMBL" id="CNFU01000326">
    <property type="protein sequence ID" value="CKR62558.1"/>
    <property type="molecule type" value="Genomic_DNA"/>
</dbReference>
<dbReference type="InterPro" id="IPR036526">
    <property type="entry name" value="C-N_Hydrolase_sf"/>
</dbReference>
<dbReference type="InterPro" id="IPR003694">
    <property type="entry name" value="NAD_synthase"/>
</dbReference>
<dbReference type="Proteomes" id="UP000300237">
    <property type="component" value="Chromosome"/>
</dbReference>
<dbReference type="Gene3D" id="1.10.10.1140">
    <property type="entry name" value="Glutamine-dependent NAD+ synthetase, C-terminal domain"/>
    <property type="match status" value="1"/>
</dbReference>
<dbReference type="FunFam" id="3.40.50.620:FF:000155">
    <property type="entry name" value="Glutamine-dependent NAD(+) synthetase"/>
    <property type="match status" value="1"/>
</dbReference>
<evidence type="ECO:0000313" key="11">
    <source>
        <dbReference type="EMBL" id="CFE41012.1"/>
    </source>
</evidence>
<evidence type="ECO:0000313" key="13">
    <source>
        <dbReference type="EMBL" id="CKR62558.1"/>
    </source>
</evidence>
<dbReference type="UniPathway" id="UPA00253">
    <property type="reaction ID" value="UER00334"/>
</dbReference>
<dbReference type="InterPro" id="IPR041856">
    <property type="entry name" value="NAD+_synth_C"/>
</dbReference>
<dbReference type="FunFam" id="3.60.110.10:FF:000020">
    <property type="entry name" value="Glutamine-dependent NAD(+) synthetase"/>
    <property type="match status" value="1"/>
</dbReference>
<dbReference type="Proteomes" id="UP000050139">
    <property type="component" value="Unassembled WGS sequence"/>
</dbReference>
<feature type="region of interest" description="Disordered" evidence="9">
    <location>
        <begin position="698"/>
        <end position="717"/>
    </location>
</feature>
<dbReference type="GO" id="GO:0005524">
    <property type="term" value="F:ATP binding"/>
    <property type="evidence" value="ECO:0007669"/>
    <property type="project" value="UniProtKB-UniRule"/>
</dbReference>
<dbReference type="Proteomes" id="UP000045842">
    <property type="component" value="Unassembled WGS sequence"/>
</dbReference>
<dbReference type="PANTHER" id="PTHR23090">
    <property type="entry name" value="NH 3 /GLUTAMINE-DEPENDENT NAD + SYNTHETASE"/>
    <property type="match status" value="1"/>
</dbReference>
<feature type="binding site" evidence="7">
    <location>
        <position position="539"/>
    </location>
    <ligand>
        <name>ATP</name>
        <dbReference type="ChEBI" id="CHEBI:30616"/>
    </ligand>
</feature>
<evidence type="ECO:0000313" key="12">
    <source>
        <dbReference type="EMBL" id="CFE54925.1"/>
    </source>
</evidence>
<evidence type="ECO:0000256" key="6">
    <source>
        <dbReference type="ARBA" id="ARBA00023027"/>
    </source>
</evidence>
<dbReference type="InterPro" id="IPR003010">
    <property type="entry name" value="C-N_Hydrolase"/>
</dbReference>
<dbReference type="FunFam" id="1.10.10.1140:FF:000001">
    <property type="entry name" value="Glutamine-dependent NAD(+) synthetase"/>
    <property type="match status" value="1"/>
</dbReference>
<feature type="active site" description="For glutaminase activity" evidence="7">
    <location>
        <position position="180"/>
    </location>
</feature>
<dbReference type="GO" id="GO:0009435">
    <property type="term" value="P:NAD+ biosynthetic process"/>
    <property type="evidence" value="ECO:0007669"/>
    <property type="project" value="UniProtKB-UniRule"/>
</dbReference>
<dbReference type="CDD" id="cd07570">
    <property type="entry name" value="GAT_Gln-NAD-synth"/>
    <property type="match status" value="1"/>
</dbReference>
<dbReference type="EMBL" id="CFOE01000391">
    <property type="protein sequence ID" value="CFE41012.1"/>
    <property type="molecule type" value="Genomic_DNA"/>
</dbReference>
<reference evidence="16 23" key="3">
    <citation type="submission" date="2016-04" db="EMBL/GenBank/DDBJ databases">
        <authorList>
            <person name="Bigi M."/>
            <person name="Bigi F."/>
            <person name="Soria M.A."/>
        </authorList>
    </citation>
    <scope>NUCLEOTIDE SEQUENCE [LARGE SCALE GENOMIC DNA]</scope>
    <source>
        <strain evidence="16 23">6548</strain>
    </source>
</reference>
<keyword evidence="6 7" id="KW-0520">NAD</keyword>
<evidence type="ECO:0000256" key="5">
    <source>
        <dbReference type="ARBA" id="ARBA00022840"/>
    </source>
</evidence>
<dbReference type="CDD" id="cd00553">
    <property type="entry name" value="NAD_synthase"/>
    <property type="match status" value="1"/>
</dbReference>
<proteinExistence type="inferred from homology"/>
<dbReference type="Proteomes" id="UP000046947">
    <property type="component" value="Unassembled WGS sequence"/>
</dbReference>
<dbReference type="EMBL" id="CSAD01000445">
    <property type="protein sequence ID" value="COW00061.1"/>
    <property type="molecule type" value="Genomic_DNA"/>
</dbReference>
<dbReference type="PROSITE" id="PS50263">
    <property type="entry name" value="CN_HYDROLASE"/>
    <property type="match status" value="1"/>
</dbReference>
<dbReference type="Proteomes" id="UP000049023">
    <property type="component" value="Unassembled WGS sequence"/>
</dbReference>
<evidence type="ECO:0000313" key="22">
    <source>
        <dbReference type="Proteomes" id="UP000050139"/>
    </source>
</evidence>
<dbReference type="NCBIfam" id="NF002730">
    <property type="entry name" value="PRK02628.1"/>
    <property type="match status" value="1"/>
</dbReference>
<dbReference type="GO" id="GO:0004359">
    <property type="term" value="F:glutaminase activity"/>
    <property type="evidence" value="ECO:0007669"/>
    <property type="project" value="InterPro"/>
</dbReference>
<dbReference type="InterPro" id="IPR014729">
    <property type="entry name" value="Rossmann-like_a/b/a_fold"/>
</dbReference>
<gene>
    <name evidence="7 15" type="primary">nadE</name>
    <name evidence="16" type="ORF">A4S10_02561</name>
    <name evidence="17" type="ORF">DKC2_2574</name>
    <name evidence="15" type="ORF">ERS007679_02883</name>
    <name evidence="11" type="ORF">ERS007681_02727</name>
    <name evidence="12" type="ORF">ERS007688_02400</name>
    <name evidence="13" type="ORF">ERS027661_01780</name>
    <name evidence="14" type="ORF">ERS094118_00848</name>
</gene>
<dbReference type="AlphaFoldDB" id="A0A0E7XKF2"/>
<dbReference type="SUPFAM" id="SSF52402">
    <property type="entry name" value="Adenine nucleotide alpha hydrolases-like"/>
    <property type="match status" value="1"/>
</dbReference>
<dbReference type="EMBL" id="LWDQ01000001">
    <property type="protein sequence ID" value="OMH60386.1"/>
    <property type="molecule type" value="Genomic_DNA"/>
</dbReference>
<feature type="binding site" evidence="7">
    <location>
        <position position="515"/>
    </location>
    <ligand>
        <name>deamido-NAD(+)</name>
        <dbReference type="ChEBI" id="CHEBI:58437"/>
        <note>ligand shared between two neighboring subunits</note>
    </ligand>
</feature>
<dbReference type="Pfam" id="PF02540">
    <property type="entry name" value="NAD_synthase"/>
    <property type="match status" value="1"/>
</dbReference>
<evidence type="ECO:0000313" key="14">
    <source>
        <dbReference type="EMBL" id="CLV66589.1"/>
    </source>
</evidence>
<dbReference type="EMBL" id="COPH01000005">
    <property type="protein sequence ID" value="CLV66589.1"/>
    <property type="molecule type" value="Genomic_DNA"/>
</dbReference>
<dbReference type="Proteomes" id="UP000048289">
    <property type="component" value="Unassembled WGS sequence"/>
</dbReference>
<reference evidence="16 23" key="4">
    <citation type="submission" date="2017-02" db="EMBL/GenBank/DDBJ databases">
        <title>Protein polymorphisms may explain contrasting epidemiological fitness of two variants of a multidrug-resistant Mycobacterium tuberculosis strain.</title>
        <authorList>
            <person name="Bigi M.M."/>
            <person name="Lopez B."/>
            <person name="Blanco F.C."/>
            <person name="Sasiain M.C."/>
            <person name="De La Barrera S."/>
            <person name="Ritacco V."/>
            <person name="Bigi F."/>
            <person name="Soria M.A."/>
        </authorList>
    </citation>
    <scope>NUCLEOTIDE SEQUENCE [LARGE SCALE GENOMIC DNA]</scope>
    <source>
        <strain evidence="16 23">6548</strain>
    </source>
</reference>
<name>A0A0E7XKF2_MYCTX</name>
<evidence type="ECO:0000313" key="16">
    <source>
        <dbReference type="EMBL" id="OMH60386.1"/>
    </source>
</evidence>
<evidence type="ECO:0000256" key="8">
    <source>
        <dbReference type="PIRNR" id="PIRNR006630"/>
    </source>
</evidence>
<evidence type="ECO:0000256" key="2">
    <source>
        <dbReference type="ARBA" id="ARBA00007145"/>
    </source>
</evidence>
<feature type="domain" description="CN hydrolase" evidence="10">
    <location>
        <begin position="71"/>
        <end position="335"/>
    </location>
</feature>
<evidence type="ECO:0000313" key="18">
    <source>
        <dbReference type="Proteomes" id="UP000045842"/>
    </source>
</evidence>
<evidence type="ECO:0000259" key="10">
    <source>
        <dbReference type="PROSITE" id="PS50263"/>
    </source>
</evidence>
<dbReference type="EMBL" id="LR027516">
    <property type="protein sequence ID" value="VCU50727.1"/>
    <property type="molecule type" value="Genomic_DNA"/>
</dbReference>
<evidence type="ECO:0000256" key="4">
    <source>
        <dbReference type="ARBA" id="ARBA00022741"/>
    </source>
</evidence>
<evidence type="ECO:0000256" key="7">
    <source>
        <dbReference type="HAMAP-Rule" id="MF_02090"/>
    </source>
</evidence>
<evidence type="ECO:0000313" key="21">
    <source>
        <dbReference type="Proteomes" id="UP000049023"/>
    </source>
</evidence>
<dbReference type="PANTHER" id="PTHR23090:SF9">
    <property type="entry name" value="GLUTAMINE-DEPENDENT NAD(+) SYNTHETASE"/>
    <property type="match status" value="1"/>
</dbReference>
<feature type="binding site" evidence="7">
    <location>
        <position position="694"/>
    </location>
    <ligand>
        <name>deamido-NAD(+)</name>
        <dbReference type="ChEBI" id="CHEBI:58437"/>
        <note>ligand shared between two neighboring subunits</note>
    </ligand>
</feature>
<evidence type="ECO:0000256" key="9">
    <source>
        <dbReference type="SAM" id="MobiDB-lite"/>
    </source>
</evidence>
<protein>
    <recommendedName>
        <fullName evidence="7 8">Glutamine-dependent NAD(+) synthetase</fullName>
        <ecNumber evidence="7 8">6.3.5.1</ecNumber>
    </recommendedName>
    <alternativeName>
        <fullName evidence="7 8">NAD(+) synthase [glutamine-hydrolyzing]</fullName>
    </alternativeName>
</protein>
<evidence type="ECO:0000256" key="1">
    <source>
        <dbReference type="ARBA" id="ARBA00005188"/>
    </source>
</evidence>
<feature type="binding site" evidence="7">
    <location>
        <begin position="549"/>
        <end position="552"/>
    </location>
    <ligand>
        <name>deamido-NAD(+)</name>
        <dbReference type="ChEBI" id="CHEBI:58437"/>
        <note>ligand shared between two neighboring subunits</note>
    </ligand>
</feature>
<accession>A0A0E7XKF2</accession>
<sequence>MGLLGGQSGPRVGSGPVGSIPTPVNAAICQQRGGFHGVERGYSAGDSGVLTSLGDNERTMNFYSAYQHGFVRVAACTHHTTIGDPAANAASVLDMARACHDDGAALAVFPELTLSGYSIEDVLLQDSLLDAVEDALLDLVTESADLLPVLVVGAPLRHRHRIYNTAVVIHRGAVLGVVPKSYLPTYREFYERRQMAPGDGERGTIRIGGADVAFGTDLLFAASDLPGFVLHVEICEDMFVPMPPSAEAALAGATVLANLSGSPITIGRAEDRRLLARSASARCLAAYVYAAAGEGESTTDLAWDGQTMIWENGALLAESERFPKGVRRSVADVDTELLRSERLRMGTFDDNRRHHRELTESFRRIDFALDPPAGDIGLLREVERFPFVPADPQRLQQDCYEAYNIQVSGLEQRLRALDYPKVVIGVSGGLDSTHALIVATHAMDREGRPRSDILAFALPGFATGEHTKNNAIKLARALGVTFSEIDIGDTARLMLHTIGHPYSVGEKVYDVTFENVQAGLRTDYLFRIANQRGGIVLGTGDLSELALGWSTYGVGDQMSHYNVNAGVPKTLIQHLIRWVISAGEFGEKVGEVLQSVLDTEITPELIPTGEEELQSSEAKVGPFALQDFSLFQVLRYGFRPSKIAFLAWHAWNDAERGNWPPGFPKSERPSYSLAEIRHWLQIFVQRFYSFSQFKRSALPNGPKVSHGGALSPRGDWRAPSDMSARIWLDQIDREVPKG</sequence>
<reference evidence="14 22" key="1">
    <citation type="submission" date="2015-03" db="EMBL/GenBank/DDBJ databases">
        <authorList>
            <consortium name="Pathogen Informatics"/>
            <person name="Murphy D."/>
        </authorList>
    </citation>
    <scope>NUCLEOTIDE SEQUENCE [LARGE SCALE GENOMIC DNA]</scope>
    <source>
        <strain evidence="14 22">0268S</strain>
    </source>
</reference>
<dbReference type="PIRSF" id="PIRSF006630">
    <property type="entry name" value="NADS_GAT"/>
    <property type="match status" value="1"/>
</dbReference>
<reference evidence="17 24" key="5">
    <citation type="submission" date="2018-08" db="EMBL/GenBank/DDBJ databases">
        <authorList>
            <person name="Fokvardsen B D."/>
            <person name="Norman A."/>
        </authorList>
    </citation>
    <scope>NUCLEOTIDE SEQUENCE [LARGE SCALE GENOMIC DNA]</scope>
    <source>
        <strain evidence="17 24">DKC2</strain>
    </source>
</reference>
<comment type="function">
    <text evidence="7">Catalyzes the ATP-dependent amidation of deamido-NAD to form NAD. Uses L-glutamine as a nitrogen source.</text>
</comment>
<dbReference type="HAMAP" id="MF_02090">
    <property type="entry name" value="NadE_glutamine_dep"/>
    <property type="match status" value="1"/>
</dbReference>
<dbReference type="GO" id="GO:0005737">
    <property type="term" value="C:cytoplasm"/>
    <property type="evidence" value="ECO:0007669"/>
    <property type="project" value="InterPro"/>
</dbReference>
<evidence type="ECO:0000313" key="19">
    <source>
        <dbReference type="Proteomes" id="UP000046947"/>
    </source>
</evidence>
<dbReference type="EMBL" id="CFOH01000398">
    <property type="protein sequence ID" value="CFE54925.1"/>
    <property type="molecule type" value="Genomic_DNA"/>
</dbReference>
<reference evidence="18 19" key="2">
    <citation type="submission" date="2015-03" db="EMBL/GenBank/DDBJ databases">
        <authorList>
            <consortium name="Pathogen Informatics"/>
        </authorList>
    </citation>
    <scope>NUCLEOTIDE SEQUENCE [LARGE SCALE GENOMIC DNA]</scope>
    <source>
        <strain evidence="13 21">Bir 187</strain>
        <strain evidence="15 18">G09801536</strain>
        <strain evidence="11 20">G09901357</strain>
        <strain evidence="12 19">H09601792</strain>
    </source>
</reference>
<keyword evidence="5 7" id="KW-0067">ATP-binding</keyword>
<feature type="binding site" evidence="7">
    <location>
        <position position="186"/>
    </location>
    <ligand>
        <name>L-glutamine</name>
        <dbReference type="ChEBI" id="CHEBI:58359"/>
    </ligand>
</feature>
<comment type="similarity">
    <text evidence="2 7 8">In the C-terminal section; belongs to the NAD synthetase family.</text>
</comment>
<comment type="pathway">
    <text evidence="1 7 8">Cofactor biosynthesis; NAD(+) biosynthesis; NAD(+) from deamido-NAD(+) (L-Gln route): step 1/1.</text>
</comment>
<dbReference type="InterPro" id="IPR014445">
    <property type="entry name" value="Gln-dep_NAD_synthase"/>
</dbReference>
<dbReference type="EC" id="6.3.5.1" evidence="7 8"/>
<keyword evidence="4 7" id="KW-0547">Nucleotide-binding</keyword>
<organism evidence="15 18">
    <name type="scientific">Mycobacterium tuberculosis</name>
    <dbReference type="NCBI Taxonomy" id="1773"/>
    <lineage>
        <taxon>Bacteria</taxon>
        <taxon>Bacillati</taxon>
        <taxon>Actinomycetota</taxon>
        <taxon>Actinomycetes</taxon>
        <taxon>Mycobacteriales</taxon>
        <taxon>Mycobacteriaceae</taxon>
        <taxon>Mycobacterium</taxon>
        <taxon>Mycobacterium tuberculosis complex</taxon>
    </lineage>
</organism>
<dbReference type="Gene3D" id="3.60.110.10">
    <property type="entry name" value="Carbon-nitrogen hydrolase"/>
    <property type="match status" value="1"/>
</dbReference>
<dbReference type="SUPFAM" id="SSF56317">
    <property type="entry name" value="Carbon-nitrogen hydrolase"/>
    <property type="match status" value="1"/>
</dbReference>